<dbReference type="CDD" id="cd05466">
    <property type="entry name" value="PBP2_LTTR_substrate"/>
    <property type="match status" value="1"/>
</dbReference>
<dbReference type="PRINTS" id="PR00039">
    <property type="entry name" value="HTHLYSR"/>
</dbReference>
<evidence type="ECO:0000256" key="5">
    <source>
        <dbReference type="ARBA" id="ARBA00023163"/>
    </source>
</evidence>
<dbReference type="Gene3D" id="3.40.190.290">
    <property type="match status" value="1"/>
</dbReference>
<evidence type="ECO:0000256" key="3">
    <source>
        <dbReference type="ARBA" id="ARBA00023015"/>
    </source>
</evidence>
<organism evidence="8 9">
    <name type="scientific">Bradyrhizobium xenonodulans</name>
    <dbReference type="NCBI Taxonomy" id="2736875"/>
    <lineage>
        <taxon>Bacteria</taxon>
        <taxon>Pseudomonadati</taxon>
        <taxon>Pseudomonadota</taxon>
        <taxon>Alphaproteobacteria</taxon>
        <taxon>Hyphomicrobiales</taxon>
        <taxon>Nitrobacteraceae</taxon>
        <taxon>Bradyrhizobium</taxon>
    </lineage>
</organism>
<sequence>MMNAPGRWCRARKVSAFSNWLGMVRSVVGVTPASAIEPFRPSAKFVISFATIRFLHEVSAMDSDALHTFLTVHRRGGISNAAKILHRSQPAISRRIALLEQELGVPLFERVAGRTRLSDAGRVLIPYAERAVAAAQDAEQAVRALTRQNCGPVSLVVTGTLADGRLSSIMKRFARENPGAMLALRTATSAEVSDLIRRGEATIGLRYNADRSGDLDYEPVLTERLRVVCAPDHPLAGKRVKRLAELRDERWIAFPETRGRRETAAAHVFALFFTQGLGEVAWTAVDSLTAQKRLVESGFGLALLAASHVAEEFRTASIATIAVGDLAADQTVTLVTRRGGFLSAAAQRLLETIRRDYAAVDVSPHPRSRKRPPTRKINARRRVA</sequence>
<evidence type="ECO:0000313" key="9">
    <source>
        <dbReference type="Proteomes" id="UP001179614"/>
    </source>
</evidence>
<dbReference type="EMBL" id="CP089391">
    <property type="protein sequence ID" value="WBL76221.1"/>
    <property type="molecule type" value="Genomic_DNA"/>
</dbReference>
<dbReference type="InterPro" id="IPR036390">
    <property type="entry name" value="WH_DNA-bd_sf"/>
</dbReference>
<name>A0ABY7MCZ5_9BRAD</name>
<dbReference type="SUPFAM" id="SSF46785">
    <property type="entry name" value="Winged helix' DNA-binding domain"/>
    <property type="match status" value="1"/>
</dbReference>
<dbReference type="PANTHER" id="PTHR30126:SF40">
    <property type="entry name" value="HTH-TYPE TRANSCRIPTIONAL REGULATOR GLTR"/>
    <property type="match status" value="1"/>
</dbReference>
<dbReference type="Gene3D" id="1.10.10.10">
    <property type="entry name" value="Winged helix-like DNA-binding domain superfamily/Winged helix DNA-binding domain"/>
    <property type="match status" value="1"/>
</dbReference>
<dbReference type="PANTHER" id="PTHR30126">
    <property type="entry name" value="HTH-TYPE TRANSCRIPTIONAL REGULATOR"/>
    <property type="match status" value="1"/>
</dbReference>
<evidence type="ECO:0000259" key="7">
    <source>
        <dbReference type="PROSITE" id="PS50931"/>
    </source>
</evidence>
<dbReference type="RefSeq" id="WP_270161248.1">
    <property type="nucleotide sequence ID" value="NZ_CP089391.1"/>
</dbReference>
<dbReference type="Pfam" id="PF03466">
    <property type="entry name" value="LysR_substrate"/>
    <property type="match status" value="1"/>
</dbReference>
<dbReference type="InterPro" id="IPR000847">
    <property type="entry name" value="LysR_HTH_N"/>
</dbReference>
<keyword evidence="3" id="KW-0805">Transcription regulation</keyword>
<dbReference type="InterPro" id="IPR036388">
    <property type="entry name" value="WH-like_DNA-bd_sf"/>
</dbReference>
<feature type="compositionally biased region" description="Basic residues" evidence="6">
    <location>
        <begin position="366"/>
        <end position="384"/>
    </location>
</feature>
<keyword evidence="9" id="KW-1185">Reference proteome</keyword>
<dbReference type="InterPro" id="IPR005119">
    <property type="entry name" value="LysR_subst-bd"/>
</dbReference>
<comment type="function">
    <text evidence="1">NodD regulates the expression of the nodABCFE genes which encode other nodulation proteins. NodD is also a negative regulator of its own expression. Binds flavonoids as inducers.</text>
</comment>
<evidence type="ECO:0000256" key="4">
    <source>
        <dbReference type="ARBA" id="ARBA00023125"/>
    </source>
</evidence>
<comment type="similarity">
    <text evidence="2">Belongs to the LysR transcriptional regulatory family.</text>
</comment>
<feature type="domain" description="HTH lysR-type" evidence="7">
    <location>
        <begin position="61"/>
        <end position="118"/>
    </location>
</feature>
<feature type="region of interest" description="Disordered" evidence="6">
    <location>
        <begin position="361"/>
        <end position="384"/>
    </location>
</feature>
<proteinExistence type="inferred from homology"/>
<evidence type="ECO:0000313" key="8">
    <source>
        <dbReference type="EMBL" id="WBL76221.1"/>
    </source>
</evidence>
<gene>
    <name evidence="8" type="ORF">I3J27_24730</name>
</gene>
<dbReference type="Proteomes" id="UP001179614">
    <property type="component" value="Chromosome"/>
</dbReference>
<evidence type="ECO:0000256" key="2">
    <source>
        <dbReference type="ARBA" id="ARBA00009437"/>
    </source>
</evidence>
<dbReference type="SUPFAM" id="SSF53850">
    <property type="entry name" value="Periplasmic binding protein-like II"/>
    <property type="match status" value="1"/>
</dbReference>
<protein>
    <submittedName>
        <fullName evidence="8">LysR family transcriptional regulator</fullName>
    </submittedName>
</protein>
<evidence type="ECO:0000256" key="1">
    <source>
        <dbReference type="ARBA" id="ARBA00003502"/>
    </source>
</evidence>
<dbReference type="Pfam" id="PF00126">
    <property type="entry name" value="HTH_1"/>
    <property type="match status" value="1"/>
</dbReference>
<keyword evidence="5" id="KW-0804">Transcription</keyword>
<accession>A0ABY7MCZ5</accession>
<dbReference type="PROSITE" id="PS50931">
    <property type="entry name" value="HTH_LYSR"/>
    <property type="match status" value="1"/>
</dbReference>
<evidence type="ECO:0000256" key="6">
    <source>
        <dbReference type="SAM" id="MobiDB-lite"/>
    </source>
</evidence>
<keyword evidence="4" id="KW-0238">DNA-binding</keyword>
<reference evidence="8" key="1">
    <citation type="submission" date="2021-12" db="EMBL/GenBank/DDBJ databases">
        <title>Bradyrhizobium xenonodulans sp. nov.</title>
        <authorList>
            <person name="Claassens R."/>
            <person name="Venter S.N."/>
            <person name="Beukes C.W."/>
            <person name="Stepkowski T."/>
            <person name="Steenkamp E.T."/>
        </authorList>
    </citation>
    <scope>NUCLEOTIDE SEQUENCE</scope>
    <source>
        <strain evidence="8">14AB</strain>
    </source>
</reference>